<dbReference type="InterPro" id="IPR011611">
    <property type="entry name" value="PfkB_dom"/>
</dbReference>
<dbReference type="Pfam" id="PF00294">
    <property type="entry name" value="PfkB"/>
    <property type="match status" value="1"/>
</dbReference>
<comment type="caution">
    <text evidence="5">The sequence shown here is derived from an EMBL/GenBank/DDBJ whole genome shotgun (WGS) entry which is preliminary data.</text>
</comment>
<evidence type="ECO:0000313" key="5">
    <source>
        <dbReference type="EMBL" id="MFD1934203.1"/>
    </source>
</evidence>
<feature type="domain" description="Carbohydrate kinase PfkB" evidence="4">
    <location>
        <begin position="5"/>
        <end position="286"/>
    </location>
</feature>
<organism evidence="5 6">
    <name type="scientific">Nonomuraea mangrovi</name>
    <dbReference type="NCBI Taxonomy" id="2316207"/>
    <lineage>
        <taxon>Bacteria</taxon>
        <taxon>Bacillati</taxon>
        <taxon>Actinomycetota</taxon>
        <taxon>Actinomycetes</taxon>
        <taxon>Streptosporangiales</taxon>
        <taxon>Streptosporangiaceae</taxon>
        <taxon>Nonomuraea</taxon>
    </lineage>
</organism>
<proteinExistence type="inferred from homology"/>
<dbReference type="EMBL" id="JBHUFV010000033">
    <property type="protein sequence ID" value="MFD1934203.1"/>
    <property type="molecule type" value="Genomic_DNA"/>
</dbReference>
<name>A0ABW4SX42_9ACTN</name>
<dbReference type="InterPro" id="IPR052700">
    <property type="entry name" value="Carb_kinase_PfkB-like"/>
</dbReference>
<protein>
    <submittedName>
        <fullName evidence="5">Carbohydrate kinase family protein</fullName>
        <ecNumber evidence="5">2.7.1.-</ecNumber>
    </submittedName>
</protein>
<dbReference type="PROSITE" id="PS00584">
    <property type="entry name" value="PFKB_KINASES_2"/>
    <property type="match status" value="1"/>
</dbReference>
<accession>A0ABW4SX42</accession>
<dbReference type="PANTHER" id="PTHR43320:SF3">
    <property type="entry name" value="CARBOHYDRATE KINASE PFKB DOMAIN-CONTAINING PROTEIN"/>
    <property type="match status" value="1"/>
</dbReference>
<gene>
    <name evidence="5" type="ORF">ACFSKW_22295</name>
</gene>
<dbReference type="GO" id="GO:0016301">
    <property type="term" value="F:kinase activity"/>
    <property type="evidence" value="ECO:0007669"/>
    <property type="project" value="UniProtKB-KW"/>
</dbReference>
<evidence type="ECO:0000256" key="3">
    <source>
        <dbReference type="ARBA" id="ARBA00022777"/>
    </source>
</evidence>
<dbReference type="EC" id="2.7.1.-" evidence="5"/>
<dbReference type="Proteomes" id="UP001597368">
    <property type="component" value="Unassembled WGS sequence"/>
</dbReference>
<sequence>MSAGLLVIGDVVTDVVAIHGSPVRTGTDTAADIVLRPGGSGANTASWAAHLGADSRLLTRVGFDTGEWHTAELAKVGVRPHVRVDPDHPTAVVIAMVDVTGERSMLTNRGAGGRISADDWSPDLLDGVRHLHISGYTLFAEPGLQLARLAMRAAAELNLSISVDPASTGPLREFGVERFLTETAPAGLVIPNRDEALLLSGAGSPEAAAERLSTLYGTAAVKLGADGAILARNGRVTATTKGRERAVVDSTGAGDAFAAGFLTAMLAGADDLASLDAGCDAGADAVAIVGGRPRYGLGANRLYPIHTD</sequence>
<dbReference type="CDD" id="cd01166">
    <property type="entry name" value="KdgK"/>
    <property type="match status" value="1"/>
</dbReference>
<dbReference type="Gene3D" id="3.40.1190.20">
    <property type="match status" value="1"/>
</dbReference>
<keyword evidence="2 5" id="KW-0808">Transferase</keyword>
<evidence type="ECO:0000259" key="4">
    <source>
        <dbReference type="Pfam" id="PF00294"/>
    </source>
</evidence>
<dbReference type="PANTHER" id="PTHR43320">
    <property type="entry name" value="SUGAR KINASE"/>
    <property type="match status" value="1"/>
</dbReference>
<reference evidence="6" key="1">
    <citation type="journal article" date="2019" name="Int. J. Syst. Evol. Microbiol.">
        <title>The Global Catalogue of Microorganisms (GCM) 10K type strain sequencing project: providing services to taxonomists for standard genome sequencing and annotation.</title>
        <authorList>
            <consortium name="The Broad Institute Genomics Platform"/>
            <consortium name="The Broad Institute Genome Sequencing Center for Infectious Disease"/>
            <person name="Wu L."/>
            <person name="Ma J."/>
        </authorList>
    </citation>
    <scope>NUCLEOTIDE SEQUENCE [LARGE SCALE GENOMIC DNA]</scope>
    <source>
        <strain evidence="6">ICMP 6774ER</strain>
    </source>
</reference>
<evidence type="ECO:0000313" key="6">
    <source>
        <dbReference type="Proteomes" id="UP001597368"/>
    </source>
</evidence>
<dbReference type="InterPro" id="IPR029056">
    <property type="entry name" value="Ribokinase-like"/>
</dbReference>
<keyword evidence="6" id="KW-1185">Reference proteome</keyword>
<evidence type="ECO:0000256" key="1">
    <source>
        <dbReference type="ARBA" id="ARBA00010688"/>
    </source>
</evidence>
<dbReference type="InterPro" id="IPR002173">
    <property type="entry name" value="Carboh/pur_kinase_PfkB_CS"/>
</dbReference>
<keyword evidence="3 5" id="KW-0418">Kinase</keyword>
<evidence type="ECO:0000256" key="2">
    <source>
        <dbReference type="ARBA" id="ARBA00022679"/>
    </source>
</evidence>
<comment type="similarity">
    <text evidence="1">Belongs to the carbohydrate kinase PfkB family.</text>
</comment>
<dbReference type="SUPFAM" id="SSF53613">
    <property type="entry name" value="Ribokinase-like"/>
    <property type="match status" value="1"/>
</dbReference>
<dbReference type="RefSeq" id="WP_379574250.1">
    <property type="nucleotide sequence ID" value="NZ_JBHUFV010000033.1"/>
</dbReference>